<dbReference type="AlphaFoldDB" id="A0A6J8BQW5"/>
<evidence type="ECO:0000313" key="2">
    <source>
        <dbReference type="EMBL" id="CAC5385721.1"/>
    </source>
</evidence>
<name>A0A6J8BQW5_MYTCO</name>
<feature type="compositionally biased region" description="Basic and acidic residues" evidence="1">
    <location>
        <begin position="34"/>
        <end position="52"/>
    </location>
</feature>
<dbReference type="EMBL" id="CACVKT020003764">
    <property type="protein sequence ID" value="CAC5385721.1"/>
    <property type="molecule type" value="Genomic_DNA"/>
</dbReference>
<evidence type="ECO:0000313" key="3">
    <source>
        <dbReference type="Proteomes" id="UP000507470"/>
    </source>
</evidence>
<sequence length="180" mass="20581">MSSGYVFQGCTKSKIKRKLKSSGTEIEIVGDENNSQKHTDVDNDTNHSKEQNLQGKDKEIVVKMEIADPTMIQGHCVTLNGEKFIIKQEDNVKGSYCLNKLDIDILNSPLNDKKDKEPSEFYKEQIFIKREIKDNNFSYISGEDQSNNANIDDSQRIYQCHGSEILIKKEIEDEDLIFSP</sequence>
<evidence type="ECO:0000256" key="1">
    <source>
        <dbReference type="SAM" id="MobiDB-lite"/>
    </source>
</evidence>
<protein>
    <submittedName>
        <fullName evidence="2">Uncharacterized protein</fullName>
    </submittedName>
</protein>
<keyword evidence="3" id="KW-1185">Reference proteome</keyword>
<feature type="region of interest" description="Disordered" evidence="1">
    <location>
        <begin position="26"/>
        <end position="52"/>
    </location>
</feature>
<dbReference type="OrthoDB" id="6121578at2759"/>
<gene>
    <name evidence="2" type="ORF">MCOR_21230</name>
</gene>
<reference evidence="2 3" key="1">
    <citation type="submission" date="2020-06" db="EMBL/GenBank/DDBJ databases">
        <authorList>
            <person name="Li R."/>
            <person name="Bekaert M."/>
        </authorList>
    </citation>
    <scope>NUCLEOTIDE SEQUENCE [LARGE SCALE GENOMIC DNA]</scope>
    <source>
        <strain evidence="3">wild</strain>
    </source>
</reference>
<proteinExistence type="predicted"/>
<dbReference type="Proteomes" id="UP000507470">
    <property type="component" value="Unassembled WGS sequence"/>
</dbReference>
<organism evidence="2 3">
    <name type="scientific">Mytilus coruscus</name>
    <name type="common">Sea mussel</name>
    <dbReference type="NCBI Taxonomy" id="42192"/>
    <lineage>
        <taxon>Eukaryota</taxon>
        <taxon>Metazoa</taxon>
        <taxon>Spiralia</taxon>
        <taxon>Lophotrochozoa</taxon>
        <taxon>Mollusca</taxon>
        <taxon>Bivalvia</taxon>
        <taxon>Autobranchia</taxon>
        <taxon>Pteriomorphia</taxon>
        <taxon>Mytilida</taxon>
        <taxon>Mytiloidea</taxon>
        <taxon>Mytilidae</taxon>
        <taxon>Mytilinae</taxon>
        <taxon>Mytilus</taxon>
    </lineage>
</organism>
<accession>A0A6J8BQW5</accession>